<name>A0A0L6U2N8_9FIRM</name>
<protein>
    <submittedName>
        <fullName evidence="2">Membrane protein</fullName>
    </submittedName>
</protein>
<sequence length="172" mass="19947">MSISEKRIELIKTILKDEVIADEENEILHQLLDERISRNTVTLHDEKLTFGQKAADRLAKFAGSWTFIILFFITLTAWIILNAVILTRPYDVYPFILLNLALSCLAAIQAPVIMMSQNRQEEKDRIRAKNDYKVNLKSEIIVEDIHQKLDAILENQENILSRVDLLEKNKNE</sequence>
<dbReference type="OrthoDB" id="9795736at2"/>
<dbReference type="AlphaFoldDB" id="A0A0L6U2N8"/>
<dbReference type="PANTHER" id="PTHR41386">
    <property type="entry name" value="INTEGRAL MEMBRANE PROTEIN-RELATED"/>
    <property type="match status" value="1"/>
</dbReference>
<proteinExistence type="predicted"/>
<dbReference type="Pfam" id="PF06210">
    <property type="entry name" value="DUF1003"/>
    <property type="match status" value="1"/>
</dbReference>
<feature type="transmembrane region" description="Helical" evidence="1">
    <location>
        <begin position="92"/>
        <end position="115"/>
    </location>
</feature>
<dbReference type="EMBL" id="LGYO01000011">
    <property type="protein sequence ID" value="KNZ42617.1"/>
    <property type="molecule type" value="Genomic_DNA"/>
</dbReference>
<dbReference type="PANTHER" id="PTHR41386:SF1">
    <property type="entry name" value="MEMBRANE PROTEIN"/>
    <property type="match status" value="1"/>
</dbReference>
<accession>A0A0L6U2N8</accession>
<evidence type="ECO:0000313" key="2">
    <source>
        <dbReference type="EMBL" id="KNZ42617.1"/>
    </source>
</evidence>
<feature type="transmembrane region" description="Helical" evidence="1">
    <location>
        <begin position="65"/>
        <end position="86"/>
    </location>
</feature>
<evidence type="ECO:0000256" key="1">
    <source>
        <dbReference type="SAM" id="Phobius"/>
    </source>
</evidence>
<dbReference type="Proteomes" id="UP000036873">
    <property type="component" value="Unassembled WGS sequence"/>
</dbReference>
<keyword evidence="1" id="KW-0472">Membrane</keyword>
<evidence type="ECO:0000313" key="3">
    <source>
        <dbReference type="Proteomes" id="UP000036873"/>
    </source>
</evidence>
<organism evidence="2 3">
    <name type="scientific">Acetobacterium bakii</name>
    <dbReference type="NCBI Taxonomy" id="52689"/>
    <lineage>
        <taxon>Bacteria</taxon>
        <taxon>Bacillati</taxon>
        <taxon>Bacillota</taxon>
        <taxon>Clostridia</taxon>
        <taxon>Eubacteriales</taxon>
        <taxon>Eubacteriaceae</taxon>
        <taxon>Acetobacterium</taxon>
    </lineage>
</organism>
<keyword evidence="1" id="KW-0812">Transmembrane</keyword>
<keyword evidence="1" id="KW-1133">Transmembrane helix</keyword>
<dbReference type="PATRIC" id="fig|52689.4.peg.196"/>
<gene>
    <name evidence="2" type="ORF">AKG39_05545</name>
</gene>
<dbReference type="InterPro" id="IPR010406">
    <property type="entry name" value="DUF1003"/>
</dbReference>
<keyword evidence="3" id="KW-1185">Reference proteome</keyword>
<dbReference type="RefSeq" id="WP_050739375.1">
    <property type="nucleotide sequence ID" value="NZ_LGYO01000011.1"/>
</dbReference>
<reference evidence="3" key="1">
    <citation type="submission" date="2015-07" db="EMBL/GenBank/DDBJ databases">
        <title>Draft genome sequence of Acetobacterium bakii DSM 8293, a potential psychrophilic chemical producer through syngas fermentation.</title>
        <authorList>
            <person name="Song Y."/>
            <person name="Hwang S."/>
            <person name="Cho B.-K."/>
        </authorList>
    </citation>
    <scope>NUCLEOTIDE SEQUENCE [LARGE SCALE GENOMIC DNA]</scope>
    <source>
        <strain evidence="3">DSM 8239</strain>
    </source>
</reference>
<comment type="caution">
    <text evidence="2">The sequence shown here is derived from an EMBL/GenBank/DDBJ whole genome shotgun (WGS) entry which is preliminary data.</text>
</comment>